<dbReference type="PANTHER" id="PTHR21603:SF17">
    <property type="entry name" value="PROLIFERATION MARKER PROTEIN KI-67"/>
    <property type="match status" value="1"/>
</dbReference>
<dbReference type="Pfam" id="PF15276">
    <property type="entry name" value="PP1_bind"/>
    <property type="match status" value="1"/>
</dbReference>
<dbReference type="GO" id="GO:0007088">
    <property type="term" value="P:regulation of mitotic nuclear division"/>
    <property type="evidence" value="ECO:0007669"/>
    <property type="project" value="TreeGrafter"/>
</dbReference>
<dbReference type="OrthoDB" id="6288785at2759"/>
<feature type="region of interest" description="Disordered" evidence="7">
    <location>
        <begin position="124"/>
        <end position="169"/>
    </location>
</feature>
<feature type="domain" description="FHA" evidence="8">
    <location>
        <begin position="27"/>
        <end position="77"/>
    </location>
</feature>
<dbReference type="PANTHER" id="PTHR21603">
    <property type="entry name" value="ANTIGEN KI-67-LIKE PROTEIN"/>
    <property type="match status" value="1"/>
</dbReference>
<keyword evidence="5" id="KW-0539">Nucleus</keyword>
<evidence type="ECO:0000256" key="3">
    <source>
        <dbReference type="ARBA" id="ARBA00022553"/>
    </source>
</evidence>
<keyword evidence="6" id="KW-0131">Cell cycle</keyword>
<organism evidence="9 10">
    <name type="scientific">Phrynocephalus forsythii</name>
    <dbReference type="NCBI Taxonomy" id="171643"/>
    <lineage>
        <taxon>Eukaryota</taxon>
        <taxon>Metazoa</taxon>
        <taxon>Chordata</taxon>
        <taxon>Craniata</taxon>
        <taxon>Vertebrata</taxon>
        <taxon>Euteleostomi</taxon>
        <taxon>Lepidosauria</taxon>
        <taxon>Squamata</taxon>
        <taxon>Bifurcata</taxon>
        <taxon>Unidentata</taxon>
        <taxon>Episquamata</taxon>
        <taxon>Toxicofera</taxon>
        <taxon>Iguania</taxon>
        <taxon>Acrodonta</taxon>
        <taxon>Agamidae</taxon>
        <taxon>Agaminae</taxon>
        <taxon>Phrynocephalus</taxon>
    </lineage>
</organism>
<reference evidence="9" key="1">
    <citation type="journal article" date="2023" name="DNA Res.">
        <title>Chromosome-level genome assembly of Phrynocephalus forsythii using third-generation DNA sequencing and Hi-C analysis.</title>
        <authorList>
            <person name="Qi Y."/>
            <person name="Zhao W."/>
            <person name="Zhao Y."/>
            <person name="Niu C."/>
            <person name="Cao S."/>
            <person name="Zhang Y."/>
        </authorList>
    </citation>
    <scope>NUCLEOTIDE SEQUENCE</scope>
    <source>
        <tissue evidence="9">Muscle</tissue>
    </source>
</reference>
<dbReference type="Pfam" id="PF00498">
    <property type="entry name" value="FHA"/>
    <property type="match status" value="1"/>
</dbReference>
<dbReference type="InterPro" id="IPR000253">
    <property type="entry name" value="FHA_dom"/>
</dbReference>
<dbReference type="InterPro" id="IPR008984">
    <property type="entry name" value="SMAD_FHA_dom_sf"/>
</dbReference>
<feature type="region of interest" description="Disordered" evidence="7">
    <location>
        <begin position="1127"/>
        <end position="1155"/>
    </location>
</feature>
<dbReference type="Proteomes" id="UP001142489">
    <property type="component" value="Unassembled WGS sequence"/>
</dbReference>
<evidence type="ECO:0000256" key="5">
    <source>
        <dbReference type="ARBA" id="ARBA00023242"/>
    </source>
</evidence>
<feature type="compositionally biased region" description="Basic residues" evidence="7">
    <location>
        <begin position="917"/>
        <end position="931"/>
    </location>
</feature>
<feature type="compositionally biased region" description="Basic and acidic residues" evidence="7">
    <location>
        <begin position="606"/>
        <end position="621"/>
    </location>
</feature>
<evidence type="ECO:0000259" key="8">
    <source>
        <dbReference type="PROSITE" id="PS50006"/>
    </source>
</evidence>
<proteinExistence type="predicted"/>
<protein>
    <recommendedName>
        <fullName evidence="8">FHA domain-containing protein</fullName>
    </recommendedName>
</protein>
<feature type="region of interest" description="Disordered" evidence="7">
    <location>
        <begin position="839"/>
        <end position="885"/>
    </location>
</feature>
<dbReference type="GO" id="GO:0005694">
    <property type="term" value="C:chromosome"/>
    <property type="evidence" value="ECO:0007669"/>
    <property type="project" value="TreeGrafter"/>
</dbReference>
<dbReference type="SUPFAM" id="SSF49879">
    <property type="entry name" value="SMAD/FHA domain"/>
    <property type="match status" value="1"/>
</dbReference>
<feature type="compositionally biased region" description="Basic and acidic residues" evidence="7">
    <location>
        <begin position="198"/>
        <end position="222"/>
    </location>
</feature>
<comment type="caution">
    <text evidence="9">The sequence shown here is derived from an EMBL/GenBank/DDBJ whole genome shotgun (WGS) entry which is preliminary data.</text>
</comment>
<keyword evidence="10" id="KW-1185">Reference proteome</keyword>
<feature type="compositionally biased region" description="Polar residues" evidence="7">
    <location>
        <begin position="126"/>
        <end position="139"/>
    </location>
</feature>
<evidence type="ECO:0000256" key="7">
    <source>
        <dbReference type="SAM" id="MobiDB-lite"/>
    </source>
</evidence>
<feature type="compositionally biased region" description="Low complexity" evidence="7">
    <location>
        <begin position="722"/>
        <end position="785"/>
    </location>
</feature>
<feature type="compositionally biased region" description="Basic and acidic residues" evidence="7">
    <location>
        <begin position="1127"/>
        <end position="1153"/>
    </location>
</feature>
<accession>A0A9Q0XS09</accession>
<keyword evidence="3" id="KW-0597">Phosphoprotein</keyword>
<dbReference type="Gene3D" id="2.60.200.20">
    <property type="match status" value="1"/>
</dbReference>
<feature type="compositionally biased region" description="Polar residues" evidence="7">
    <location>
        <begin position="497"/>
        <end position="508"/>
    </location>
</feature>
<feature type="compositionally biased region" description="Low complexity" evidence="7">
    <location>
        <begin position="278"/>
        <end position="287"/>
    </location>
</feature>
<dbReference type="CDD" id="cd22673">
    <property type="entry name" value="FHA_Ki67"/>
    <property type="match status" value="1"/>
</dbReference>
<keyword evidence="4" id="KW-0832">Ubl conjugation</keyword>
<dbReference type="GO" id="GO:0005634">
    <property type="term" value="C:nucleus"/>
    <property type="evidence" value="ECO:0007669"/>
    <property type="project" value="UniProtKB-SubCell"/>
</dbReference>
<dbReference type="SMART" id="SM01295">
    <property type="entry name" value="K167R"/>
    <property type="match status" value="2"/>
</dbReference>
<evidence type="ECO:0000313" key="9">
    <source>
        <dbReference type="EMBL" id="KAJ7325321.1"/>
    </source>
</evidence>
<dbReference type="GO" id="GO:0051983">
    <property type="term" value="P:regulation of chromosome segregation"/>
    <property type="evidence" value="ECO:0007669"/>
    <property type="project" value="TreeGrafter"/>
</dbReference>
<name>A0A9Q0XS09_9SAUR</name>
<dbReference type="EMBL" id="JAPFRF010000008">
    <property type="protein sequence ID" value="KAJ7325321.1"/>
    <property type="molecule type" value="Genomic_DNA"/>
</dbReference>
<feature type="region of interest" description="Disordered" evidence="7">
    <location>
        <begin position="497"/>
        <end position="519"/>
    </location>
</feature>
<evidence type="ECO:0000313" key="10">
    <source>
        <dbReference type="Proteomes" id="UP001142489"/>
    </source>
</evidence>
<evidence type="ECO:0000256" key="6">
    <source>
        <dbReference type="ARBA" id="ARBA00023306"/>
    </source>
</evidence>
<evidence type="ECO:0000256" key="4">
    <source>
        <dbReference type="ARBA" id="ARBA00022843"/>
    </source>
</evidence>
<feature type="region of interest" description="Disordered" evidence="7">
    <location>
        <begin position="1003"/>
        <end position="1024"/>
    </location>
</feature>
<sequence>MPLYGEIIVIKRDGTDGTHFPLTANSCLFGRKRECDIRIQLPQVSKEHCKIEVNENKEVIFFNLSSVTPAQVNGNNITDPTYLKHGDVLTIIDRSFRFEYPPVSFPQKRRSRSQEKDTLQVLHVQQDLSQNSKTGTPQISDKELEQKNQIPNGNKKGQSQESVFTRNDASESAYKIHQSERKNEISFSSEFSVPVKYEDATKSTEENRELHSQDNSPRKDGNMSEDISQISNRRSANLRSTDTVTQKGVSHAGGTKNQDINSVEPHPDENSCRKPSRRSSATQSSTSLQNYVTKQKDHEDATPLKFQHTAENEPEKYKEIKGASNNYIFSASRPGTNFIPELCCIVSLDYTDETSHSQKSIDKIREVGTAEIMPNLKDSFGSDGSFLSTPASNQKHFQENSSPFTGNPRKCFLKYSILPTELDSLNEMKYAETSFETEECSLDTSTGEYEKNDMSGNTYPKRRRSSKKIATEVIQTPKEQRNEMAVNCTLKDGNSGTIASSLPCSNSKSPRRSFKQNSSVNTGTMMKISTEELFVITTGSEMGRRTGQLSDDSFGRNYHEENAEKIKQPIPDVHEENTNMKNNMPVFSSLYESDVQTPVEAVSEMNMRDPCRSNKKPEIKKSPQKRKNTEPETLFQPLGKRKRVSFGGQLSPELFDKRLPPNSPLKKGAIPARLSLPFGNSPRAVLKKASGLRQSTIKGFSEREQGNNILNEKATSPRVRKSPAASGPSRRSPAAASPPARRSPAASSAASPPARRSPAASSTASPIAQRSPAASPPARRSPAGSLRTRRSPATSPRVCFSCNTPQRKGRFSISYVTCPSPKEQSSVAIQIDKNKEITQLKTSEPTEQESKASGAVRRSKNFASRTNSLHRRSAVGAIQSKRRSGASEANLIVAKSWADVVKQGVPKSQLRTTATKCGRKRSTAKKPTKPSKNHDSILKTPVRKFTGHFTTGHANSPAPIVVGKAHISTVNLAAQVPKVMYNYPLKQHSDLNESFTGMAEMFSTPPNREQEESLSSSDRTMSKQEAALEIHTETEAEESPTPSCIVSNQQRHYKEDAISSQDSTLGQDDLQMTPRGTYGAFSETVRKDSIMEALHHTAVTGMQDKTQEKNSETVKVLSGTKRLLKTPKEKPEPMEAMSGDKRMLRTPKQKPEPMESFSGVRSLLRTPNQSQEPVQALPGVTRILRTPKQKPESVEALSGVRRFVKTPKQKPEPVESLSGVKRLLRTPKQKTGTVEVLSGIKRLLKTPRQKTEPVEALSGVRRLLRTPKQKIEPVEALSGMKELLRTPKENLAPVADEVCSKLMKSPEEMAKELMGSDTERKVKQMQLGIDCLVEEPEKRVDIDCLVEEPEKRVSPMDDFKGIQRLFRTPKQKNKPLEDLAGLSRLLKTPKQRFLPVDDYLGLQKFMTEPKQNCLTPEIDYLGIKEMLETPDEQSTLEHHKNALQIDSSTFKDSQRDFVIAA</sequence>
<feature type="region of interest" description="Disordered" evidence="7">
    <location>
        <begin position="441"/>
        <end position="466"/>
    </location>
</feature>
<comment type="subcellular location">
    <subcellularLocation>
        <location evidence="1">Nucleus</location>
    </subcellularLocation>
</comment>
<feature type="region of interest" description="Disordered" evidence="7">
    <location>
        <begin position="910"/>
        <end position="939"/>
    </location>
</feature>
<feature type="region of interest" description="Disordered" evidence="7">
    <location>
        <begin position="198"/>
        <end position="313"/>
    </location>
</feature>
<evidence type="ECO:0000256" key="2">
    <source>
        <dbReference type="ARBA" id="ARBA00022499"/>
    </source>
</evidence>
<feature type="region of interest" description="Disordered" evidence="7">
    <location>
        <begin position="603"/>
        <end position="803"/>
    </location>
</feature>
<feature type="compositionally biased region" description="Polar residues" evidence="7">
    <location>
        <begin position="147"/>
        <end position="167"/>
    </location>
</feature>
<keyword evidence="2" id="KW-1017">Isopeptide bond</keyword>
<dbReference type="PROSITE" id="PS50006">
    <property type="entry name" value="FHA_DOMAIN"/>
    <property type="match status" value="1"/>
</dbReference>
<gene>
    <name evidence="9" type="ORF">JRQ81_018341</name>
</gene>
<evidence type="ECO:0000256" key="1">
    <source>
        <dbReference type="ARBA" id="ARBA00004123"/>
    </source>
</evidence>
<feature type="compositionally biased region" description="Polar residues" evidence="7">
    <location>
        <begin position="225"/>
        <end position="248"/>
    </location>
</feature>
<dbReference type="InterPro" id="IPR012568">
    <property type="entry name" value="KI67R"/>
</dbReference>
<dbReference type="InterPro" id="IPR029334">
    <property type="entry name" value="PP1-bd"/>
</dbReference>
<feature type="compositionally biased region" description="Basic and acidic residues" evidence="7">
    <location>
        <begin position="294"/>
        <end position="313"/>
    </location>
</feature>
<dbReference type="SMART" id="SM00240">
    <property type="entry name" value="FHA"/>
    <property type="match status" value="1"/>
</dbReference>
<dbReference type="Pfam" id="PF08065">
    <property type="entry name" value="KI67R"/>
    <property type="match status" value="1"/>
</dbReference>